<dbReference type="PROSITE" id="PS00108">
    <property type="entry name" value="PROTEIN_KINASE_ST"/>
    <property type="match status" value="1"/>
</dbReference>
<gene>
    <name evidence="9" type="ORF">BJ554DRAFT_207</name>
</gene>
<evidence type="ECO:0000256" key="7">
    <source>
        <dbReference type="RuleBase" id="RU000304"/>
    </source>
</evidence>
<dbReference type="GO" id="GO:0004703">
    <property type="term" value="F:G protein-coupled receptor kinase activity"/>
    <property type="evidence" value="ECO:0007669"/>
    <property type="project" value="TreeGrafter"/>
</dbReference>
<dbReference type="Pfam" id="PF00069">
    <property type="entry name" value="Pkinase"/>
    <property type="match status" value="1"/>
</dbReference>
<evidence type="ECO:0000313" key="10">
    <source>
        <dbReference type="Proteomes" id="UP000673691"/>
    </source>
</evidence>
<evidence type="ECO:0000256" key="2">
    <source>
        <dbReference type="ARBA" id="ARBA00022679"/>
    </source>
</evidence>
<keyword evidence="5 6" id="KW-0067">ATP-binding</keyword>
<comment type="caution">
    <text evidence="9">The sequence shown here is derived from an EMBL/GenBank/DDBJ whole genome shotgun (WGS) entry which is preliminary data.</text>
</comment>
<dbReference type="PANTHER" id="PTHR24355">
    <property type="entry name" value="G PROTEIN-COUPLED RECEPTOR KINASE/RIBOSOMAL PROTEIN S6 KINASE"/>
    <property type="match status" value="1"/>
</dbReference>
<name>A0A8H7ZU25_9FUNG</name>
<dbReference type="PROSITE" id="PS00107">
    <property type="entry name" value="PROTEIN_KINASE_ATP"/>
    <property type="match status" value="1"/>
</dbReference>
<dbReference type="GO" id="GO:0009966">
    <property type="term" value="P:regulation of signal transduction"/>
    <property type="evidence" value="ECO:0007669"/>
    <property type="project" value="TreeGrafter"/>
</dbReference>
<dbReference type="AlphaFoldDB" id="A0A8H7ZU25"/>
<keyword evidence="4" id="KW-0418">Kinase</keyword>
<evidence type="ECO:0000256" key="3">
    <source>
        <dbReference type="ARBA" id="ARBA00022741"/>
    </source>
</evidence>
<dbReference type="SUPFAM" id="SSF56112">
    <property type="entry name" value="Protein kinase-like (PK-like)"/>
    <property type="match status" value="1"/>
</dbReference>
<evidence type="ECO:0000256" key="6">
    <source>
        <dbReference type="PROSITE-ProRule" id="PRU10141"/>
    </source>
</evidence>
<evidence type="ECO:0000313" key="9">
    <source>
        <dbReference type="EMBL" id="KAG5459391.1"/>
    </source>
</evidence>
<protein>
    <submittedName>
        <fullName evidence="9">Kinase-like domain-containing protein</fullName>
    </submittedName>
</protein>
<dbReference type="GO" id="GO:0001664">
    <property type="term" value="F:G protein-coupled receptor binding"/>
    <property type="evidence" value="ECO:0007669"/>
    <property type="project" value="TreeGrafter"/>
</dbReference>
<keyword evidence="2" id="KW-0808">Transferase</keyword>
<dbReference type="PANTHER" id="PTHR24355:SF30">
    <property type="entry name" value="SERINE_THREONINE-PROTEIN KINASE 32B ISOFORM X1"/>
    <property type="match status" value="1"/>
</dbReference>
<organism evidence="9 10">
    <name type="scientific">Olpidium bornovanus</name>
    <dbReference type="NCBI Taxonomy" id="278681"/>
    <lineage>
        <taxon>Eukaryota</taxon>
        <taxon>Fungi</taxon>
        <taxon>Fungi incertae sedis</taxon>
        <taxon>Olpidiomycota</taxon>
        <taxon>Olpidiomycotina</taxon>
        <taxon>Olpidiomycetes</taxon>
        <taxon>Olpidiales</taxon>
        <taxon>Olpidiaceae</taxon>
        <taxon>Olpidium</taxon>
    </lineage>
</organism>
<accession>A0A8H7ZU25</accession>
<dbReference type="InterPro" id="IPR011009">
    <property type="entry name" value="Kinase-like_dom_sf"/>
</dbReference>
<reference evidence="9 10" key="1">
    <citation type="journal article" name="Sci. Rep.">
        <title>Genome-scale phylogenetic analyses confirm Olpidium as the closest living zoosporic fungus to the non-flagellated, terrestrial fungi.</title>
        <authorList>
            <person name="Chang Y."/>
            <person name="Rochon D."/>
            <person name="Sekimoto S."/>
            <person name="Wang Y."/>
            <person name="Chovatia M."/>
            <person name="Sandor L."/>
            <person name="Salamov A."/>
            <person name="Grigoriev I.V."/>
            <person name="Stajich J.E."/>
            <person name="Spatafora J.W."/>
        </authorList>
    </citation>
    <scope>NUCLEOTIDE SEQUENCE [LARGE SCALE GENOMIC DNA]</scope>
    <source>
        <strain evidence="9">S191</strain>
    </source>
</reference>
<keyword evidence="10" id="KW-1185">Reference proteome</keyword>
<dbReference type="InterPro" id="IPR008271">
    <property type="entry name" value="Ser/Thr_kinase_AS"/>
</dbReference>
<evidence type="ECO:0000256" key="5">
    <source>
        <dbReference type="ARBA" id="ARBA00022840"/>
    </source>
</evidence>
<keyword evidence="1 7" id="KW-0723">Serine/threonine-protein kinase</keyword>
<dbReference type="OrthoDB" id="354826at2759"/>
<dbReference type="PROSITE" id="PS50011">
    <property type="entry name" value="PROTEIN_KINASE_DOM"/>
    <property type="match status" value="1"/>
</dbReference>
<proteinExistence type="inferred from homology"/>
<feature type="binding site" evidence="6">
    <location>
        <position position="50"/>
    </location>
    <ligand>
        <name>ATP</name>
        <dbReference type="ChEBI" id="CHEBI:30616"/>
    </ligand>
</feature>
<dbReference type="GO" id="GO:0007186">
    <property type="term" value="P:G protein-coupled receptor signaling pathway"/>
    <property type="evidence" value="ECO:0007669"/>
    <property type="project" value="TreeGrafter"/>
</dbReference>
<dbReference type="Proteomes" id="UP000673691">
    <property type="component" value="Unassembled WGS sequence"/>
</dbReference>
<evidence type="ECO:0000256" key="1">
    <source>
        <dbReference type="ARBA" id="ARBA00022527"/>
    </source>
</evidence>
<dbReference type="SMART" id="SM00220">
    <property type="entry name" value="S_TKc"/>
    <property type="match status" value="1"/>
</dbReference>
<dbReference type="InterPro" id="IPR000719">
    <property type="entry name" value="Prot_kinase_dom"/>
</dbReference>
<feature type="non-terminal residue" evidence="9">
    <location>
        <position position="164"/>
    </location>
</feature>
<dbReference type="EMBL" id="JAEFCI010006912">
    <property type="protein sequence ID" value="KAG5459391.1"/>
    <property type="molecule type" value="Genomic_DNA"/>
</dbReference>
<dbReference type="GO" id="GO:0005524">
    <property type="term" value="F:ATP binding"/>
    <property type="evidence" value="ECO:0007669"/>
    <property type="project" value="UniProtKB-UniRule"/>
</dbReference>
<evidence type="ECO:0000259" key="8">
    <source>
        <dbReference type="PROSITE" id="PS50011"/>
    </source>
</evidence>
<feature type="domain" description="Protein kinase" evidence="8">
    <location>
        <begin position="21"/>
        <end position="164"/>
    </location>
</feature>
<evidence type="ECO:0000256" key="4">
    <source>
        <dbReference type="ARBA" id="ARBA00022777"/>
    </source>
</evidence>
<dbReference type="Gene3D" id="3.30.200.20">
    <property type="entry name" value="Phosphorylase Kinase, domain 1"/>
    <property type="match status" value="2"/>
</dbReference>
<sequence>MGNCCTRVEQELSGPVGLGHFRTVRYIGRGAFGNVMVVMKRYTQQAYALKERKLLEELESSFICNMRYAFQDDLNLYICLDFMEGGDLRFHLNQKGWFTESVVRYMISEVALGLEYIHMQDVVHRDIKPANVLIDAAGHCYITDFNVAARTRPNGPITGTAGTY</sequence>
<dbReference type="InterPro" id="IPR017441">
    <property type="entry name" value="Protein_kinase_ATP_BS"/>
</dbReference>
<dbReference type="Gene3D" id="1.10.510.10">
    <property type="entry name" value="Transferase(Phosphotransferase) domain 1"/>
    <property type="match status" value="1"/>
</dbReference>
<comment type="similarity">
    <text evidence="7">Belongs to the protein kinase superfamily.</text>
</comment>
<keyword evidence="3 6" id="KW-0547">Nucleotide-binding</keyword>